<dbReference type="EMBL" id="OCNH01000001">
    <property type="protein sequence ID" value="SOD78492.1"/>
    <property type="molecule type" value="Genomic_DNA"/>
</dbReference>
<gene>
    <name evidence="1" type="ORF">SAMN06269250_0489</name>
</gene>
<protein>
    <submittedName>
        <fullName evidence="1">RelE toxin of RelE / RelB toxin-antitoxin system</fullName>
    </submittedName>
</protein>
<dbReference type="OrthoDB" id="1364255at2"/>
<sequence>MSYEILTLSVFDKQLKRLAKKYSSIKADLIRLSQELTNNPTLGKSLGNNLYKVRLEITSKRTGKSGVARVITYVKIIDETIILSFIYDKAERNTLSEGELDDLLQLLKDD</sequence>
<organism evidence="1 2">
    <name type="scientific">Spirosoma fluviale</name>
    <dbReference type="NCBI Taxonomy" id="1597977"/>
    <lineage>
        <taxon>Bacteria</taxon>
        <taxon>Pseudomonadati</taxon>
        <taxon>Bacteroidota</taxon>
        <taxon>Cytophagia</taxon>
        <taxon>Cytophagales</taxon>
        <taxon>Cytophagaceae</taxon>
        <taxon>Spirosoma</taxon>
    </lineage>
</organism>
<dbReference type="RefSeq" id="WP_097124210.1">
    <property type="nucleotide sequence ID" value="NZ_OCNH01000001.1"/>
</dbReference>
<name>A0A286F5M9_9BACT</name>
<evidence type="ECO:0000313" key="2">
    <source>
        <dbReference type="Proteomes" id="UP000219452"/>
    </source>
</evidence>
<dbReference type="Proteomes" id="UP000219452">
    <property type="component" value="Unassembled WGS sequence"/>
</dbReference>
<reference evidence="2" key="1">
    <citation type="submission" date="2017-09" db="EMBL/GenBank/DDBJ databases">
        <authorList>
            <person name="Varghese N."/>
            <person name="Submissions S."/>
        </authorList>
    </citation>
    <scope>NUCLEOTIDE SEQUENCE [LARGE SCALE GENOMIC DNA]</scope>
    <source>
        <strain evidence="2">DSM 29961</strain>
    </source>
</reference>
<accession>A0A286F5M9</accession>
<evidence type="ECO:0000313" key="1">
    <source>
        <dbReference type="EMBL" id="SOD78492.1"/>
    </source>
</evidence>
<dbReference type="AlphaFoldDB" id="A0A286F5M9"/>
<proteinExistence type="predicted"/>
<keyword evidence="2" id="KW-1185">Reference proteome</keyword>